<dbReference type="InterPro" id="IPR053853">
    <property type="entry name" value="FitA-like_RHH"/>
</dbReference>
<organism evidence="2 3">
    <name type="scientific">Tistrella bauzanensis</name>
    <dbReference type="NCBI Taxonomy" id="657419"/>
    <lineage>
        <taxon>Bacteria</taxon>
        <taxon>Pseudomonadati</taxon>
        <taxon>Pseudomonadota</taxon>
        <taxon>Alphaproteobacteria</taxon>
        <taxon>Geminicoccales</taxon>
        <taxon>Geminicoccaceae</taxon>
        <taxon>Tistrella</taxon>
    </lineage>
</organism>
<dbReference type="Pfam" id="PF22513">
    <property type="entry name" value="FitA-like_RHH"/>
    <property type="match status" value="1"/>
</dbReference>
<accession>A0ABQ1ICW0</accession>
<sequence length="84" mass="9086">MASITVRNLSDETEHALRVRAAMNGRSAEAELRAILEDAVRPEHQITEGRIRLGSLLAAIGREAGGVTLDIDRDRTPAEPIDLG</sequence>
<proteinExistence type="predicted"/>
<evidence type="ECO:0000313" key="2">
    <source>
        <dbReference type="EMBL" id="GGB33032.1"/>
    </source>
</evidence>
<name>A0ABQ1ICW0_9PROT</name>
<dbReference type="EMBL" id="BMDZ01000010">
    <property type="protein sequence ID" value="GGB33032.1"/>
    <property type="molecule type" value="Genomic_DNA"/>
</dbReference>
<evidence type="ECO:0000313" key="3">
    <source>
        <dbReference type="Proteomes" id="UP000603352"/>
    </source>
</evidence>
<dbReference type="Gene3D" id="1.10.1220.10">
    <property type="entry name" value="Met repressor-like"/>
    <property type="match status" value="1"/>
</dbReference>
<gene>
    <name evidence="2" type="ORF">GCM10011505_13130</name>
</gene>
<dbReference type="SUPFAM" id="SSF47598">
    <property type="entry name" value="Ribbon-helix-helix"/>
    <property type="match status" value="1"/>
</dbReference>
<feature type="domain" description="Antitoxin FitA-like ribbon-helix-helix" evidence="1">
    <location>
        <begin position="2"/>
        <end position="40"/>
    </location>
</feature>
<reference evidence="3" key="1">
    <citation type="journal article" date="2019" name="Int. J. Syst. Evol. Microbiol.">
        <title>The Global Catalogue of Microorganisms (GCM) 10K type strain sequencing project: providing services to taxonomists for standard genome sequencing and annotation.</title>
        <authorList>
            <consortium name="The Broad Institute Genomics Platform"/>
            <consortium name="The Broad Institute Genome Sequencing Center for Infectious Disease"/>
            <person name="Wu L."/>
            <person name="Ma J."/>
        </authorList>
    </citation>
    <scope>NUCLEOTIDE SEQUENCE [LARGE SCALE GENOMIC DNA]</scope>
    <source>
        <strain evidence="3">CGMCC 1.10188</strain>
    </source>
</reference>
<protein>
    <submittedName>
        <fullName evidence="2">Plasmid stability protein y4jJ</fullName>
    </submittedName>
</protein>
<comment type="caution">
    <text evidence="2">The sequence shown here is derived from an EMBL/GenBank/DDBJ whole genome shotgun (WGS) entry which is preliminary data.</text>
</comment>
<keyword evidence="3" id="KW-1185">Reference proteome</keyword>
<dbReference type="RefSeq" id="WP_188575964.1">
    <property type="nucleotide sequence ID" value="NZ_BMDZ01000010.1"/>
</dbReference>
<dbReference type="InterPro" id="IPR013321">
    <property type="entry name" value="Arc_rbn_hlx_hlx"/>
</dbReference>
<dbReference type="InterPro" id="IPR010985">
    <property type="entry name" value="Ribbon_hlx_hlx"/>
</dbReference>
<dbReference type="Proteomes" id="UP000603352">
    <property type="component" value="Unassembled WGS sequence"/>
</dbReference>
<evidence type="ECO:0000259" key="1">
    <source>
        <dbReference type="Pfam" id="PF22513"/>
    </source>
</evidence>